<evidence type="ECO:0000256" key="4">
    <source>
        <dbReference type="ARBA" id="ARBA00023136"/>
    </source>
</evidence>
<keyword evidence="2" id="KW-0812">Transmembrane</keyword>
<proteinExistence type="predicted"/>
<dbReference type="GO" id="GO:0046677">
    <property type="term" value="P:response to antibiotic"/>
    <property type="evidence" value="ECO:0007669"/>
    <property type="project" value="UniProtKB-KW"/>
</dbReference>
<evidence type="ECO:0000256" key="3">
    <source>
        <dbReference type="ARBA" id="ARBA00022989"/>
    </source>
</evidence>
<comment type="subcellular location">
    <subcellularLocation>
        <location evidence="1">Cell membrane</location>
        <topology evidence="1">Multi-pass membrane protein</topology>
    </subcellularLocation>
</comment>
<dbReference type="GO" id="GO:0022857">
    <property type="term" value="F:transmembrane transporter activity"/>
    <property type="evidence" value="ECO:0007669"/>
    <property type="project" value="InterPro"/>
</dbReference>
<keyword evidence="4" id="KW-0472">Membrane</keyword>
<dbReference type="Pfam" id="PF07690">
    <property type="entry name" value="MFS_1"/>
    <property type="match status" value="2"/>
</dbReference>
<dbReference type="SUPFAM" id="SSF103473">
    <property type="entry name" value="MFS general substrate transporter"/>
    <property type="match status" value="2"/>
</dbReference>
<dbReference type="Gene3D" id="1.20.1250.20">
    <property type="entry name" value="MFS general substrate transporter like domains"/>
    <property type="match status" value="1"/>
</dbReference>
<evidence type="ECO:0000256" key="2">
    <source>
        <dbReference type="ARBA" id="ARBA00022692"/>
    </source>
</evidence>
<name>A0A059VY02_STRNR</name>
<accession>A0A059VY02</accession>
<dbReference type="Proteomes" id="UP000288351">
    <property type="component" value="Unassembled WGS sequence"/>
</dbReference>
<dbReference type="STRING" id="68570.DC74_1761"/>
<keyword evidence="3" id="KW-1133">Transmembrane helix</keyword>
<evidence type="ECO:0000256" key="1">
    <source>
        <dbReference type="ARBA" id="ARBA00004651"/>
    </source>
</evidence>
<keyword evidence="5" id="KW-0046">Antibiotic resistance</keyword>
<protein>
    <submittedName>
        <fullName evidence="6">MFS transporter</fullName>
    </submittedName>
</protein>
<dbReference type="InterPro" id="IPR011701">
    <property type="entry name" value="MFS"/>
</dbReference>
<evidence type="ECO:0000313" key="7">
    <source>
        <dbReference type="Proteomes" id="UP000288351"/>
    </source>
</evidence>
<dbReference type="RefSeq" id="WP_045787996.1">
    <property type="nucleotide sequence ID" value="NZ_BHXC01000006.1"/>
</dbReference>
<dbReference type="Gene3D" id="1.20.1720.10">
    <property type="entry name" value="Multidrug resistance protein D"/>
    <property type="match status" value="1"/>
</dbReference>
<dbReference type="PROSITE" id="PS50850">
    <property type="entry name" value="MFS"/>
    <property type="match status" value="1"/>
</dbReference>
<dbReference type="eggNOG" id="COG2814">
    <property type="taxonomic scope" value="Bacteria"/>
</dbReference>
<dbReference type="PANTHER" id="PTHR42718:SF35">
    <property type="entry name" value="BLL0718 PROTEIN"/>
    <property type="match status" value="1"/>
</dbReference>
<dbReference type="PANTHER" id="PTHR42718">
    <property type="entry name" value="MAJOR FACILITATOR SUPERFAMILY MULTIDRUG TRANSPORTER MFSC"/>
    <property type="match status" value="1"/>
</dbReference>
<organism evidence="6 7">
    <name type="scientific">Streptomyces noursei</name>
    <name type="common">Streptomyces albulus</name>
    <dbReference type="NCBI Taxonomy" id="1971"/>
    <lineage>
        <taxon>Bacteria</taxon>
        <taxon>Bacillati</taxon>
        <taxon>Actinomycetota</taxon>
        <taxon>Actinomycetes</taxon>
        <taxon>Kitasatosporales</taxon>
        <taxon>Streptomycetaceae</taxon>
        <taxon>Streptomyces</taxon>
    </lineage>
</organism>
<evidence type="ECO:0000256" key="5">
    <source>
        <dbReference type="ARBA" id="ARBA00023251"/>
    </source>
</evidence>
<gene>
    <name evidence="6" type="ORF">SALB_02584</name>
</gene>
<dbReference type="InterPro" id="IPR020846">
    <property type="entry name" value="MFS_dom"/>
</dbReference>
<dbReference type="EMBL" id="BHXC01000006">
    <property type="protein sequence ID" value="GCB89891.1"/>
    <property type="molecule type" value="Genomic_DNA"/>
</dbReference>
<comment type="caution">
    <text evidence="6">The sequence shown here is derived from an EMBL/GenBank/DDBJ whole genome shotgun (WGS) entry which is preliminary data.</text>
</comment>
<evidence type="ECO:0000313" key="6">
    <source>
        <dbReference type="EMBL" id="GCB89891.1"/>
    </source>
</evidence>
<dbReference type="InterPro" id="IPR036259">
    <property type="entry name" value="MFS_trans_sf"/>
</dbReference>
<sequence length="499" mass="50447">MPMTCRERPRTARPANPRFMLPALMLAVLGYQINATMLSPALPDVVRRLHTTSGLVGLSQTLFFLFAAVGQVTLARLSDYRGRKPMMLACLAMLIVGSLACALAPNIAVFIAGRVLQGVSAATFSLAFLTLNDVLDPASFGRAAGIISAVNGGFAGVDAIAGGWLADTVGFRAIFLGSLLLSVLGTAAVFRGVPAVPPTSRGRMDWLGAGLLGLGLTGLLVGLAQGASWGWTSLPSAVSLVGGLLALIAFVLVQRARGDQRRATAAAAGTAATAVIDIRLLASRRAWPLLLTVTLTLAGAFGALALTIPLFTQDPHAGYGLSATHAALMYATPASAIGVVGAPLAGYLGPRFGWRRIALIGAAGSLLAFAAAVTFLHSGWALFAALAVLGLTYNGISITALNGLAVVSAPKGQEGALTGLTGACFGIGASLGTALASGLITAAGAGGAKGADAYTGALYASLALLVLAMGAALLIKRLPATAADHEDGERPRQAVPAHL</sequence>
<dbReference type="AlphaFoldDB" id="A0A059VY02"/>
<dbReference type="GO" id="GO:0005886">
    <property type="term" value="C:plasma membrane"/>
    <property type="evidence" value="ECO:0007669"/>
    <property type="project" value="UniProtKB-SubCell"/>
</dbReference>
<reference evidence="6 7" key="1">
    <citation type="journal article" date="2019" name="Microbiol. Resour. Announc.">
        <title>Draft Genome Sequence of the Most Traditional epsilon-Poly-l-Lysine Producer, Streptomyces albulus NBRC14147.</title>
        <authorList>
            <person name="Yamanaka K."/>
            <person name="Hamano Y."/>
        </authorList>
    </citation>
    <scope>NUCLEOTIDE SEQUENCE [LARGE SCALE GENOMIC DNA]</scope>
    <source>
        <strain evidence="6 7">NBRC 14147</strain>
    </source>
</reference>